<evidence type="ECO:0000313" key="1">
    <source>
        <dbReference type="EMBL" id="KAF7507645.1"/>
    </source>
</evidence>
<gene>
    <name evidence="1" type="ORF">GJ744_010198</name>
</gene>
<keyword evidence="2" id="KW-1185">Reference proteome</keyword>
<dbReference type="InterPro" id="IPR040632">
    <property type="entry name" value="Sulfotransfer_4"/>
</dbReference>
<dbReference type="Gene3D" id="3.40.50.300">
    <property type="entry name" value="P-loop containing nucleotide triphosphate hydrolases"/>
    <property type="match status" value="1"/>
</dbReference>
<dbReference type="PANTHER" id="PTHR36978">
    <property type="entry name" value="P-LOOP CONTAINING NUCLEOTIDE TRIPHOSPHATE HYDROLASE"/>
    <property type="match status" value="1"/>
</dbReference>
<dbReference type="Proteomes" id="UP000606974">
    <property type="component" value="Unassembled WGS sequence"/>
</dbReference>
<organism evidence="1 2">
    <name type="scientific">Endocarpon pusillum</name>
    <dbReference type="NCBI Taxonomy" id="364733"/>
    <lineage>
        <taxon>Eukaryota</taxon>
        <taxon>Fungi</taxon>
        <taxon>Dikarya</taxon>
        <taxon>Ascomycota</taxon>
        <taxon>Pezizomycotina</taxon>
        <taxon>Eurotiomycetes</taxon>
        <taxon>Chaetothyriomycetidae</taxon>
        <taxon>Verrucariales</taxon>
        <taxon>Verrucariaceae</taxon>
        <taxon>Endocarpon</taxon>
    </lineage>
</organism>
<sequence>MHHYPASVTTADQVYQKFLIAQQLGGFVAVADIPCIMYAEILMDLYPNAKIIVTTRDEGKWRQSIAPLVQKSERRPTLTCSFLGPGLRHWAEYVDLNRYGRYGGLYYTNGELSQFLDRIAILGIMTTW</sequence>
<comment type="caution">
    <text evidence="1">The sequence shown here is derived from an EMBL/GenBank/DDBJ whole genome shotgun (WGS) entry which is preliminary data.</text>
</comment>
<dbReference type="Pfam" id="PF17784">
    <property type="entry name" value="Sulfotransfer_4"/>
    <property type="match status" value="1"/>
</dbReference>
<protein>
    <submittedName>
        <fullName evidence="1">Uncharacterized protein</fullName>
    </submittedName>
</protein>
<reference evidence="1" key="1">
    <citation type="submission" date="2020-02" db="EMBL/GenBank/DDBJ databases">
        <authorList>
            <person name="Palmer J.M."/>
        </authorList>
    </citation>
    <scope>NUCLEOTIDE SEQUENCE</scope>
    <source>
        <strain evidence="1">EPUS1.4</strain>
        <tissue evidence="1">Thallus</tissue>
    </source>
</reference>
<dbReference type="AlphaFoldDB" id="A0A8H7AEI8"/>
<dbReference type="EMBL" id="JAACFV010000065">
    <property type="protein sequence ID" value="KAF7507645.1"/>
    <property type="molecule type" value="Genomic_DNA"/>
</dbReference>
<accession>A0A8H7AEI8</accession>
<proteinExistence type="predicted"/>
<dbReference type="InterPro" id="IPR027417">
    <property type="entry name" value="P-loop_NTPase"/>
</dbReference>
<dbReference type="PANTHER" id="PTHR36978:SF3">
    <property type="entry name" value="P-LOOP CONTAINING NUCLEOSIDE TRIPHOSPHATE HYDROLASE PROTEIN"/>
    <property type="match status" value="1"/>
</dbReference>
<evidence type="ECO:0000313" key="2">
    <source>
        <dbReference type="Proteomes" id="UP000606974"/>
    </source>
</evidence>
<dbReference type="OrthoDB" id="408152at2759"/>
<name>A0A8H7AEI8_9EURO</name>